<feature type="transmembrane region" description="Helical" evidence="9">
    <location>
        <begin position="67"/>
        <end position="85"/>
    </location>
</feature>
<name>A0A2U0UJU9_9BACT</name>
<keyword evidence="3 9" id="KW-0812">Transmembrane</keyword>
<comment type="caution">
    <text evidence="11">The sequence shown here is derived from an EMBL/GenBank/DDBJ whole genome shotgun (WGS) entry which is preliminary data.</text>
</comment>
<feature type="binding site" evidence="8">
    <location>
        <position position="289"/>
    </location>
    <ligand>
        <name>Mn(2+)</name>
        <dbReference type="ChEBI" id="CHEBI:29035"/>
    </ligand>
</feature>
<dbReference type="EMBL" id="QENY01000003">
    <property type="protein sequence ID" value="PVX57913.1"/>
    <property type="molecule type" value="Genomic_DNA"/>
</dbReference>
<dbReference type="Pfam" id="PF00884">
    <property type="entry name" value="Sulfatase"/>
    <property type="match status" value="1"/>
</dbReference>
<evidence type="ECO:0000256" key="4">
    <source>
        <dbReference type="ARBA" id="ARBA00022989"/>
    </source>
</evidence>
<comment type="subcellular location">
    <subcellularLocation>
        <location evidence="1">Cell membrane</location>
        <topology evidence="1">Multi-pass membrane protein</topology>
    </subcellularLocation>
</comment>
<dbReference type="PANTHER" id="PTHR47371:SF3">
    <property type="entry name" value="PHOSPHOGLYCEROL TRANSFERASE I"/>
    <property type="match status" value="1"/>
</dbReference>
<dbReference type="RefSeq" id="WP_116615787.1">
    <property type="nucleotide sequence ID" value="NZ_CAMQYP010000001.1"/>
</dbReference>
<dbReference type="AlphaFoldDB" id="A0A2U0UJU9"/>
<keyword evidence="7" id="KW-0464">Manganese</keyword>
<feature type="binding site" evidence="8">
    <location>
        <position position="510"/>
    </location>
    <ligand>
        <name>Mn(2+)</name>
        <dbReference type="ChEBI" id="CHEBI:29035"/>
    </ligand>
</feature>
<keyword evidence="11" id="KW-0808">Transferase</keyword>
<accession>A0A2U0UJU9</accession>
<evidence type="ECO:0000256" key="8">
    <source>
        <dbReference type="PIRSR" id="PIRSR005091-3"/>
    </source>
</evidence>
<dbReference type="GO" id="GO:0046872">
    <property type="term" value="F:metal ion binding"/>
    <property type="evidence" value="ECO:0007669"/>
    <property type="project" value="UniProtKB-KW"/>
</dbReference>
<feature type="transmembrane region" description="Helical" evidence="9">
    <location>
        <begin position="187"/>
        <end position="209"/>
    </location>
</feature>
<evidence type="ECO:0000256" key="7">
    <source>
        <dbReference type="PIRSR" id="PIRSR005091-2"/>
    </source>
</evidence>
<proteinExistence type="predicted"/>
<evidence type="ECO:0000256" key="1">
    <source>
        <dbReference type="ARBA" id="ARBA00004651"/>
    </source>
</evidence>
<evidence type="ECO:0000256" key="2">
    <source>
        <dbReference type="ARBA" id="ARBA00022475"/>
    </source>
</evidence>
<dbReference type="Proteomes" id="UP000245870">
    <property type="component" value="Unassembled WGS sequence"/>
</dbReference>
<dbReference type="Gene3D" id="3.40.720.10">
    <property type="entry name" value="Alkaline Phosphatase, subunit A"/>
    <property type="match status" value="1"/>
</dbReference>
<protein>
    <submittedName>
        <fullName evidence="11">Phosphoglycerol transferase MdoB-like AlkP superfamily enzyme</fullName>
    </submittedName>
</protein>
<dbReference type="GO" id="GO:0005886">
    <property type="term" value="C:plasma membrane"/>
    <property type="evidence" value="ECO:0007669"/>
    <property type="project" value="UniProtKB-SubCell"/>
</dbReference>
<feature type="domain" description="Sulfatase N-terminal" evidence="10">
    <location>
        <begin position="281"/>
        <end position="564"/>
    </location>
</feature>
<feature type="binding site" evidence="7">
    <location>
        <position position="456"/>
    </location>
    <ligand>
        <name>substrate</name>
    </ligand>
</feature>
<reference evidence="11 12" key="1">
    <citation type="submission" date="2018-05" db="EMBL/GenBank/DDBJ databases">
        <title>Genomic Encyclopedia of Type Strains, Phase IV (KMG-IV): sequencing the most valuable type-strain genomes for metagenomic binning, comparative biology and taxonomic classification.</title>
        <authorList>
            <person name="Goeker M."/>
        </authorList>
    </citation>
    <scope>NUCLEOTIDE SEQUENCE [LARGE SCALE GENOMIC DNA]</scope>
    <source>
        <strain evidence="11 12">DSM 100333</strain>
    </source>
</reference>
<dbReference type="SUPFAM" id="SSF53649">
    <property type="entry name" value="Alkaline phosphatase-like"/>
    <property type="match status" value="1"/>
</dbReference>
<evidence type="ECO:0000256" key="9">
    <source>
        <dbReference type="SAM" id="Phobius"/>
    </source>
</evidence>
<dbReference type="PANTHER" id="PTHR47371">
    <property type="entry name" value="LIPOTEICHOIC ACID SYNTHASE"/>
    <property type="match status" value="1"/>
</dbReference>
<dbReference type="InterPro" id="IPR050448">
    <property type="entry name" value="OpgB/LTA_synthase_biosynth"/>
</dbReference>
<evidence type="ECO:0000256" key="5">
    <source>
        <dbReference type="ARBA" id="ARBA00023136"/>
    </source>
</evidence>
<evidence type="ECO:0000313" key="11">
    <source>
        <dbReference type="EMBL" id="PVX57913.1"/>
    </source>
</evidence>
<gene>
    <name evidence="11" type="ORF">C7379_10336</name>
</gene>
<organism evidence="11 12">
    <name type="scientific">Hallella colorans</name>
    <dbReference type="NCBI Taxonomy" id="1703337"/>
    <lineage>
        <taxon>Bacteria</taxon>
        <taxon>Pseudomonadati</taxon>
        <taxon>Bacteroidota</taxon>
        <taxon>Bacteroidia</taxon>
        <taxon>Bacteroidales</taxon>
        <taxon>Prevotellaceae</taxon>
        <taxon>Hallella</taxon>
    </lineage>
</organism>
<dbReference type="InterPro" id="IPR012160">
    <property type="entry name" value="LtaS-like"/>
</dbReference>
<feature type="binding site" evidence="8">
    <location>
        <position position="511"/>
    </location>
    <ligand>
        <name>Mn(2+)</name>
        <dbReference type="ChEBI" id="CHEBI:29035"/>
    </ligand>
</feature>
<evidence type="ECO:0000313" key="12">
    <source>
        <dbReference type="Proteomes" id="UP000245870"/>
    </source>
</evidence>
<dbReference type="OrthoDB" id="9777768at2"/>
<keyword evidence="7" id="KW-0479">Metal-binding</keyword>
<evidence type="ECO:0000256" key="3">
    <source>
        <dbReference type="ARBA" id="ARBA00022692"/>
    </source>
</evidence>
<evidence type="ECO:0000256" key="6">
    <source>
        <dbReference type="PIRSR" id="PIRSR005091-1"/>
    </source>
</evidence>
<evidence type="ECO:0000259" key="10">
    <source>
        <dbReference type="Pfam" id="PF00884"/>
    </source>
</evidence>
<sequence length="669" mass="76459">MKIYRNSLARYLEPAWTTLINICVAFAIYAIARLAFLLENWHYFANDLSFRQLSTLFYGGYIFDRSAIVYTNALYIVLMLFPLWLKERRGYHLFCKWLFVIVNGLALVINLCDAVYFPFTLRRTTTNVFSEFSHERNLADIFLTQTLNHWYLLLLAIVVIGLTCRLYRKPRLSHEQFSSTRHRVQFAVSQIVILALIAPLCIGACRGGLSSGIRPITINNANQYVQHPTECALVLNTPFSLIRTIGKNVFEIPNYYASLSSAERVFSPIHQPKPTHAFKRKNVVILIVESFGREYIGAFNHWLENGQYKGYTPHVDSLIGKSMVFKHSFCNGRKSIDGMPSVLCGIPMFKEPFVLTSASMNDYTGIAGLLRAEGYSTAFFHGANRGSMGFLALANKIGFEHYYGRQDYAQDPRFGGDADFDGHWGIWDEPFLQYWATKIGEMRQPFMTACFTVSSHTPFVIPDKYKAVYPEGKLPIHKCIRYTDMAIGRFFETASKQPWYKNTIFVILSDHTNQSDHAEYQTDIGGFSSPFILFDPSGEIKPGMRDGIAQQIDVLPTVLSALGYDKPFLSFGCDLLTTPTNQTYAVNYLNGIYQYCKYGYVLQFDGQRTRAIYALDDRLMQHNLIGKIGQQAQMERELKAIIYQYMYRMANDKLQPLGHQANSTHKPQP</sequence>
<keyword evidence="5 9" id="KW-0472">Membrane</keyword>
<feature type="transmembrane region" description="Helical" evidence="9">
    <location>
        <begin position="150"/>
        <end position="167"/>
    </location>
</feature>
<dbReference type="InterPro" id="IPR017850">
    <property type="entry name" value="Alkaline_phosphatase_core_sf"/>
</dbReference>
<keyword evidence="2" id="KW-1003">Cell membrane</keyword>
<keyword evidence="12" id="KW-1185">Reference proteome</keyword>
<feature type="transmembrane region" description="Helical" evidence="9">
    <location>
        <begin position="97"/>
        <end position="119"/>
    </location>
</feature>
<dbReference type="PIRSF" id="PIRSF005091">
    <property type="entry name" value="Mmb_sulf_HI1246"/>
    <property type="match status" value="1"/>
</dbReference>
<feature type="transmembrane region" description="Helical" evidence="9">
    <location>
        <begin position="12"/>
        <end position="32"/>
    </location>
</feature>
<dbReference type="InterPro" id="IPR000917">
    <property type="entry name" value="Sulfatase_N"/>
</dbReference>
<dbReference type="CDD" id="cd16015">
    <property type="entry name" value="LTA_synthase"/>
    <property type="match status" value="1"/>
</dbReference>
<dbReference type="GO" id="GO:0016740">
    <property type="term" value="F:transferase activity"/>
    <property type="evidence" value="ECO:0007669"/>
    <property type="project" value="UniProtKB-KW"/>
</dbReference>
<feature type="active site" evidence="6">
    <location>
        <position position="335"/>
    </location>
</feature>
<keyword evidence="4 9" id="KW-1133">Transmembrane helix</keyword>